<dbReference type="InterPro" id="IPR045375">
    <property type="entry name" value="Put_radical_SAM-like_N"/>
</dbReference>
<accession>W6RWN1</accession>
<dbReference type="InterPro" id="IPR058240">
    <property type="entry name" value="rSAM_sf"/>
</dbReference>
<dbReference type="Proteomes" id="UP000019426">
    <property type="component" value="Chromosome M2/40_rep1"/>
</dbReference>
<dbReference type="Pfam" id="PF17820">
    <property type="entry name" value="PDZ_6"/>
    <property type="match status" value="1"/>
</dbReference>
<feature type="domain" description="PDZ" evidence="1">
    <location>
        <begin position="1"/>
        <end position="36"/>
    </location>
</feature>
<proteinExistence type="predicted"/>
<evidence type="ECO:0000313" key="3">
    <source>
        <dbReference type="Proteomes" id="UP000019426"/>
    </source>
</evidence>
<dbReference type="EMBL" id="HG917868">
    <property type="protein sequence ID" value="CDM69091.1"/>
    <property type="molecule type" value="Genomic_DNA"/>
</dbReference>
<organism evidence="2 3">
    <name type="scientific">Clostridium bornimense</name>
    <dbReference type="NCBI Taxonomy" id="1216932"/>
    <lineage>
        <taxon>Bacteria</taxon>
        <taxon>Bacillati</taxon>
        <taxon>Bacillota</taxon>
        <taxon>Clostridia</taxon>
        <taxon>Eubacteriales</taxon>
        <taxon>Clostridiaceae</taxon>
        <taxon>Clostridium</taxon>
    </lineage>
</organism>
<dbReference type="Pfam" id="PF04459">
    <property type="entry name" value="DUF512"/>
    <property type="match status" value="1"/>
</dbReference>
<dbReference type="eggNOG" id="COG1625">
    <property type="taxonomic scope" value="Bacteria"/>
</dbReference>
<dbReference type="PATRIC" id="fig|1216932.3.peg.1932"/>
<dbReference type="Pfam" id="PF19238">
    <property type="entry name" value="Radical_SAM_2"/>
    <property type="match status" value="1"/>
</dbReference>
<gene>
    <name evidence="2" type="ORF">CM240_1933</name>
</gene>
<dbReference type="InterPro" id="IPR041489">
    <property type="entry name" value="PDZ_6"/>
</dbReference>
<dbReference type="STRING" id="1216932.CM240_1933"/>
<dbReference type="OrthoDB" id="9774724at2"/>
<protein>
    <recommendedName>
        <fullName evidence="1">PDZ domain-containing protein</fullName>
    </recommendedName>
</protein>
<dbReference type="PROSITE" id="PS50106">
    <property type="entry name" value="PDZ"/>
    <property type="match status" value="1"/>
</dbReference>
<reference evidence="2 3" key="1">
    <citation type="submission" date="2013-11" db="EMBL/GenBank/DDBJ databases">
        <title>Complete genome sequence of Clostridum sp. M2/40.</title>
        <authorList>
            <person name="Wibberg D."/>
            <person name="Puehler A."/>
            <person name="Schlueter A."/>
        </authorList>
    </citation>
    <scope>NUCLEOTIDE SEQUENCE [LARGE SCALE GENOMIC DNA]</scope>
    <source>
        <strain evidence="3">M2/40</strain>
    </source>
</reference>
<dbReference type="KEGG" id="clt:CM240_1933"/>
<dbReference type="AlphaFoldDB" id="W6RWN1"/>
<dbReference type="RefSeq" id="WP_044038766.1">
    <property type="nucleotide sequence ID" value="NZ_HG917868.1"/>
</dbReference>
<dbReference type="SUPFAM" id="SSF50156">
    <property type="entry name" value="PDZ domain-like"/>
    <property type="match status" value="1"/>
</dbReference>
<sequence>MRNLISKVLDGSIAEEVGIEQGDKLLSINESDVKDIVDYKYLIVDEEVVLEIEKEDGEIWEIEIEKEYGEDIGLEFSEGILDKPMRCHNKCIFCFIDQNPKGMRETLYFKDDDSRLSFLQGNFITMTNMKEEDIDRIIKYRISPINISVHTTNGELRKKMLNNRFADNVYPRMQRLAEAGIDMNAQIVAVPGYNNGVELINTIEDLYKLYPHINNVAVVPIGVTKFREGLKQVETYDAEKANKELDLVKRLQDKYYKEIGEPFVRLSDEFYVVAGREIPETEFYGDFDQIEDGIGMIRTFRDAIDNDIHKLNGKGIGKFTIPTGVSAYEEIKKGAEKIMDRNPNIKIEVIKVINKFYGEKITVTGLIVGEDLISSLRNRDNGIILLCSSMFRKGYEPGDESEKIMLDNTTLDDLKETLDTNVVIVDFTGEDLIDTINKYCHEEE</sequence>
<dbReference type="Gene3D" id="3.20.20.70">
    <property type="entry name" value="Aldolase class I"/>
    <property type="match status" value="1"/>
</dbReference>
<dbReference type="Gene3D" id="2.30.42.10">
    <property type="match status" value="1"/>
</dbReference>
<evidence type="ECO:0000313" key="2">
    <source>
        <dbReference type="EMBL" id="CDM69091.1"/>
    </source>
</evidence>
<evidence type="ECO:0000259" key="1">
    <source>
        <dbReference type="PROSITE" id="PS50106"/>
    </source>
</evidence>
<dbReference type="SUPFAM" id="SSF102114">
    <property type="entry name" value="Radical SAM enzymes"/>
    <property type="match status" value="1"/>
</dbReference>
<dbReference type="InterPro" id="IPR007549">
    <property type="entry name" value="DUF512"/>
</dbReference>
<dbReference type="InterPro" id="IPR013785">
    <property type="entry name" value="Aldolase_TIM"/>
</dbReference>
<dbReference type="InterPro" id="IPR001478">
    <property type="entry name" value="PDZ"/>
</dbReference>
<name>W6RWN1_9CLOT</name>
<dbReference type="InterPro" id="IPR036034">
    <property type="entry name" value="PDZ_sf"/>
</dbReference>
<keyword evidence="3" id="KW-1185">Reference proteome</keyword>
<dbReference type="HOGENOM" id="CLU_037396_0_0_9"/>